<proteinExistence type="predicted"/>
<keyword evidence="1" id="KW-0732">Signal</keyword>
<dbReference type="AlphaFoldDB" id="A0AAD7KGU7"/>
<feature type="signal peptide" evidence="1">
    <location>
        <begin position="1"/>
        <end position="21"/>
    </location>
</feature>
<dbReference type="Proteomes" id="UP001215280">
    <property type="component" value="Unassembled WGS sequence"/>
</dbReference>
<gene>
    <name evidence="2" type="ORF">DFH07DRAFT_948360</name>
</gene>
<feature type="chain" id="PRO_5041941099" evidence="1">
    <location>
        <begin position="22"/>
        <end position="256"/>
    </location>
</feature>
<evidence type="ECO:0000313" key="2">
    <source>
        <dbReference type="EMBL" id="KAJ7785286.1"/>
    </source>
</evidence>
<comment type="caution">
    <text evidence="2">The sequence shown here is derived from an EMBL/GenBank/DDBJ whole genome shotgun (WGS) entry which is preliminary data.</text>
</comment>
<protein>
    <submittedName>
        <fullName evidence="2">Uncharacterized protein</fullName>
    </submittedName>
</protein>
<sequence length="256" mass="27964">MKLGLAIFLAATLLQVATVTGTQVAKAEFKTLPERLVSQWATERLAALLEVQLAAQAVAPAQHDDIEHLESQWAAQQAASELLDTDSIPRGQSGYISVHLGGSYGPIAGFLATNKIVETWTEATKYHIEEPDLPVTQIDVADLGLRMCVAVGPFGENIGPSMPAFHHARHAPSVQVEAGPHWSKELHAFIMTSVFSLDPESKEITVRWINPEGDSPRTVIAMAHERVFYTGDMAAFERQAGIAEVVAFRWVEMRAD</sequence>
<organism evidence="2 3">
    <name type="scientific">Mycena maculata</name>
    <dbReference type="NCBI Taxonomy" id="230809"/>
    <lineage>
        <taxon>Eukaryota</taxon>
        <taxon>Fungi</taxon>
        <taxon>Dikarya</taxon>
        <taxon>Basidiomycota</taxon>
        <taxon>Agaricomycotina</taxon>
        <taxon>Agaricomycetes</taxon>
        <taxon>Agaricomycetidae</taxon>
        <taxon>Agaricales</taxon>
        <taxon>Marasmiineae</taxon>
        <taxon>Mycenaceae</taxon>
        <taxon>Mycena</taxon>
    </lineage>
</organism>
<reference evidence="2" key="1">
    <citation type="submission" date="2023-03" db="EMBL/GenBank/DDBJ databases">
        <title>Massive genome expansion in bonnet fungi (Mycena s.s.) driven by repeated elements and novel gene families across ecological guilds.</title>
        <authorList>
            <consortium name="Lawrence Berkeley National Laboratory"/>
            <person name="Harder C.B."/>
            <person name="Miyauchi S."/>
            <person name="Viragh M."/>
            <person name="Kuo A."/>
            <person name="Thoen E."/>
            <person name="Andreopoulos B."/>
            <person name="Lu D."/>
            <person name="Skrede I."/>
            <person name="Drula E."/>
            <person name="Henrissat B."/>
            <person name="Morin E."/>
            <person name="Kohler A."/>
            <person name="Barry K."/>
            <person name="LaButti K."/>
            <person name="Morin E."/>
            <person name="Salamov A."/>
            <person name="Lipzen A."/>
            <person name="Mereny Z."/>
            <person name="Hegedus B."/>
            <person name="Baldrian P."/>
            <person name="Stursova M."/>
            <person name="Weitz H."/>
            <person name="Taylor A."/>
            <person name="Grigoriev I.V."/>
            <person name="Nagy L.G."/>
            <person name="Martin F."/>
            <person name="Kauserud H."/>
        </authorList>
    </citation>
    <scope>NUCLEOTIDE SEQUENCE</scope>
    <source>
        <strain evidence="2">CBHHK188m</strain>
    </source>
</reference>
<name>A0AAD7KGU7_9AGAR</name>
<accession>A0AAD7KGU7</accession>
<keyword evidence="3" id="KW-1185">Reference proteome</keyword>
<evidence type="ECO:0000313" key="3">
    <source>
        <dbReference type="Proteomes" id="UP001215280"/>
    </source>
</evidence>
<dbReference type="EMBL" id="JARJLG010000001">
    <property type="protein sequence ID" value="KAJ7785286.1"/>
    <property type="molecule type" value="Genomic_DNA"/>
</dbReference>
<evidence type="ECO:0000256" key="1">
    <source>
        <dbReference type="SAM" id="SignalP"/>
    </source>
</evidence>